<evidence type="ECO:0000259" key="1">
    <source>
        <dbReference type="Pfam" id="PF00149"/>
    </source>
</evidence>
<dbReference type="Pfam" id="PF00149">
    <property type="entry name" value="Metallophos"/>
    <property type="match status" value="1"/>
</dbReference>
<sequence>MDGLDALLNPPASPIRVVCISDTHNTHRSQPPLPAGDLLIHAGDLTHSGSAPELADALAWLSSQPHPHKVLIAGNHDAALADRAARTQLLRAHPALVYLEDAATTLTVRGRPLRVYGSPHTPRHGSWPFQYPRAPPGGGAPGHSAAAAVWAAVPARTDVLVTHGPPFAHLDSGHAGCAALLAALWRVRPRLHVFGHVHAARGGERVAWGAAQRAYEDVCAGTGGWGALVRLVLCAAMERLVGWGTPATEGTVLVNAAAVGGFKDEERLERSPCLLSVR</sequence>
<dbReference type="EMBL" id="JARKIE010000352">
    <property type="protein sequence ID" value="KAJ7652236.1"/>
    <property type="molecule type" value="Genomic_DNA"/>
</dbReference>
<dbReference type="InterPro" id="IPR051693">
    <property type="entry name" value="UPF0046_metallophosphoest"/>
</dbReference>
<name>A0AAD7CLQ8_MYCRO</name>
<dbReference type="SUPFAM" id="SSF56300">
    <property type="entry name" value="Metallo-dependent phosphatases"/>
    <property type="match status" value="1"/>
</dbReference>
<dbReference type="PANTHER" id="PTHR12905">
    <property type="entry name" value="METALLOPHOSPHOESTERASE"/>
    <property type="match status" value="1"/>
</dbReference>
<evidence type="ECO:0000313" key="2">
    <source>
        <dbReference type="EMBL" id="KAJ7652236.1"/>
    </source>
</evidence>
<dbReference type="InterPro" id="IPR029052">
    <property type="entry name" value="Metallo-depent_PP-like"/>
</dbReference>
<reference evidence="2" key="1">
    <citation type="submission" date="2023-03" db="EMBL/GenBank/DDBJ databases">
        <title>Massive genome expansion in bonnet fungi (Mycena s.s.) driven by repeated elements and novel gene families across ecological guilds.</title>
        <authorList>
            <consortium name="Lawrence Berkeley National Laboratory"/>
            <person name="Harder C.B."/>
            <person name="Miyauchi S."/>
            <person name="Viragh M."/>
            <person name="Kuo A."/>
            <person name="Thoen E."/>
            <person name="Andreopoulos B."/>
            <person name="Lu D."/>
            <person name="Skrede I."/>
            <person name="Drula E."/>
            <person name="Henrissat B."/>
            <person name="Morin E."/>
            <person name="Kohler A."/>
            <person name="Barry K."/>
            <person name="LaButti K."/>
            <person name="Morin E."/>
            <person name="Salamov A."/>
            <person name="Lipzen A."/>
            <person name="Mereny Z."/>
            <person name="Hegedus B."/>
            <person name="Baldrian P."/>
            <person name="Stursova M."/>
            <person name="Weitz H."/>
            <person name="Taylor A."/>
            <person name="Grigoriev I.V."/>
            <person name="Nagy L.G."/>
            <person name="Martin F."/>
            <person name="Kauserud H."/>
        </authorList>
    </citation>
    <scope>NUCLEOTIDE SEQUENCE</scope>
    <source>
        <strain evidence="2">CBHHK067</strain>
    </source>
</reference>
<comment type="caution">
    <text evidence="2">The sequence shown here is derived from an EMBL/GenBank/DDBJ whole genome shotgun (WGS) entry which is preliminary data.</text>
</comment>
<dbReference type="PANTHER" id="PTHR12905:SF28">
    <property type="entry name" value="RHAMNOGALACTURONATE LYASE C-RELATED"/>
    <property type="match status" value="1"/>
</dbReference>
<organism evidence="2 3">
    <name type="scientific">Mycena rosella</name>
    <name type="common">Pink bonnet</name>
    <name type="synonym">Agaricus rosellus</name>
    <dbReference type="NCBI Taxonomy" id="1033263"/>
    <lineage>
        <taxon>Eukaryota</taxon>
        <taxon>Fungi</taxon>
        <taxon>Dikarya</taxon>
        <taxon>Basidiomycota</taxon>
        <taxon>Agaricomycotina</taxon>
        <taxon>Agaricomycetes</taxon>
        <taxon>Agaricomycetidae</taxon>
        <taxon>Agaricales</taxon>
        <taxon>Marasmiineae</taxon>
        <taxon>Mycenaceae</taxon>
        <taxon>Mycena</taxon>
    </lineage>
</organism>
<proteinExistence type="predicted"/>
<dbReference type="InterPro" id="IPR004843">
    <property type="entry name" value="Calcineurin-like_PHP"/>
</dbReference>
<dbReference type="CDD" id="cd07379">
    <property type="entry name" value="MPP_239FB"/>
    <property type="match status" value="1"/>
</dbReference>
<keyword evidence="3" id="KW-1185">Reference proteome</keyword>
<protein>
    <submittedName>
        <fullName evidence="2">Metallo-dependent phosphatase-like protein</fullName>
    </submittedName>
</protein>
<dbReference type="Gene3D" id="3.60.21.10">
    <property type="match status" value="1"/>
</dbReference>
<gene>
    <name evidence="2" type="ORF">B0H17DRAFT_1172206</name>
</gene>
<feature type="domain" description="Calcineurin-like phosphoesterase" evidence="1">
    <location>
        <begin position="15"/>
        <end position="199"/>
    </location>
</feature>
<dbReference type="Proteomes" id="UP001221757">
    <property type="component" value="Unassembled WGS sequence"/>
</dbReference>
<dbReference type="AlphaFoldDB" id="A0AAD7CLQ8"/>
<accession>A0AAD7CLQ8</accession>
<evidence type="ECO:0000313" key="3">
    <source>
        <dbReference type="Proteomes" id="UP001221757"/>
    </source>
</evidence>
<dbReference type="GO" id="GO:0016787">
    <property type="term" value="F:hydrolase activity"/>
    <property type="evidence" value="ECO:0007669"/>
    <property type="project" value="InterPro"/>
</dbReference>